<feature type="domain" description="Polymerase beta nucleotidyltransferase" evidence="1">
    <location>
        <begin position="25"/>
        <end position="115"/>
    </location>
</feature>
<feature type="non-terminal residue" evidence="2">
    <location>
        <position position="1"/>
    </location>
</feature>
<dbReference type="InterPro" id="IPR041633">
    <property type="entry name" value="Polbeta"/>
</dbReference>
<dbReference type="RefSeq" id="WP_237962876.1">
    <property type="nucleotide sequence ID" value="NZ_JAKNID010000141.1"/>
</dbReference>
<organism evidence="2 3">
    <name type="scientific">Anaerosalibacter bizertensis</name>
    <dbReference type="NCBI Taxonomy" id="932217"/>
    <lineage>
        <taxon>Bacteria</taxon>
        <taxon>Bacillati</taxon>
        <taxon>Bacillota</taxon>
        <taxon>Tissierellia</taxon>
        <taxon>Tissierellales</taxon>
        <taxon>Sporanaerobacteraceae</taxon>
        <taxon>Anaerosalibacter</taxon>
    </lineage>
</organism>
<evidence type="ECO:0000313" key="3">
    <source>
        <dbReference type="Proteomes" id="UP001108123"/>
    </source>
</evidence>
<keyword evidence="3" id="KW-1185">Reference proteome</keyword>
<protein>
    <submittedName>
        <fullName evidence="2">Nucleotidyltransferase domain-containing protein</fullName>
    </submittedName>
</protein>
<dbReference type="AlphaFoldDB" id="A0A9Q4AEE4"/>
<dbReference type="Gene3D" id="3.30.460.10">
    <property type="entry name" value="Beta Polymerase, domain 2"/>
    <property type="match status" value="1"/>
</dbReference>
<dbReference type="PANTHER" id="PTHR43852:SF3">
    <property type="entry name" value="NUCLEOTIDYLTRANSFERASE"/>
    <property type="match status" value="1"/>
</dbReference>
<dbReference type="PANTHER" id="PTHR43852">
    <property type="entry name" value="NUCLEOTIDYLTRANSFERASE"/>
    <property type="match status" value="1"/>
</dbReference>
<proteinExistence type="predicted"/>
<dbReference type="EMBL" id="JAKNID010000141">
    <property type="protein sequence ID" value="MCG4566146.1"/>
    <property type="molecule type" value="Genomic_DNA"/>
</dbReference>
<dbReference type="Pfam" id="PF18765">
    <property type="entry name" value="Polbeta"/>
    <property type="match status" value="1"/>
</dbReference>
<comment type="caution">
    <text evidence="2">The sequence shown here is derived from an EMBL/GenBank/DDBJ whole genome shotgun (WGS) entry which is preliminary data.</text>
</comment>
<gene>
    <name evidence="2" type="ORF">L0P62_12010</name>
</gene>
<dbReference type="SUPFAM" id="SSF81301">
    <property type="entry name" value="Nucleotidyltransferase"/>
    <property type="match status" value="1"/>
</dbReference>
<dbReference type="Proteomes" id="UP001108123">
    <property type="component" value="Unassembled WGS sequence"/>
</dbReference>
<evidence type="ECO:0000313" key="2">
    <source>
        <dbReference type="EMBL" id="MCG4566146.1"/>
    </source>
</evidence>
<reference evidence="2" key="1">
    <citation type="submission" date="2022-01" db="EMBL/GenBank/DDBJ databases">
        <title>Collection of gut derived symbiotic bacterial strains cultured from healthy donors.</title>
        <authorList>
            <person name="Lin H."/>
            <person name="Kohout C."/>
            <person name="Waligurski E."/>
            <person name="Pamer E.G."/>
        </authorList>
    </citation>
    <scope>NUCLEOTIDE SEQUENCE</scope>
    <source>
        <strain evidence="2">MSK.14.39</strain>
    </source>
</reference>
<name>A0A9Q4AEE4_9FIRM</name>
<dbReference type="CDD" id="cd05403">
    <property type="entry name" value="NT_KNTase_like"/>
    <property type="match status" value="1"/>
</dbReference>
<dbReference type="InterPro" id="IPR043519">
    <property type="entry name" value="NT_sf"/>
</dbReference>
<accession>A0A9Q4AEE4</accession>
<evidence type="ECO:0000259" key="1">
    <source>
        <dbReference type="Pfam" id="PF18765"/>
    </source>
</evidence>
<dbReference type="InterPro" id="IPR052930">
    <property type="entry name" value="TA_antitoxin_MntA"/>
</dbReference>
<sequence length="155" mass="18622">KLLLMGYNKYITYHLRDSDKMDIIKKCKDILMEYEDIIFAYIFGSYVQGKMRTDSDIDIAIYLKNKMDIKTYLEIKMHLSETCKKEVDLIVLNDATPLLKYQIYKNNILLFTRDKSIETRYKVKTLFEYSDMKRYLDLSYDRTIDRLKEEVESNG</sequence>
<dbReference type="NCBIfam" id="NF047752">
    <property type="entry name" value="MntA_antitoxin"/>
    <property type="match status" value="1"/>
</dbReference>